<reference evidence="2" key="1">
    <citation type="journal article" date="2017" name="MSphere">
        <title>Novel beta-lactamase blaARL in Staphylococcus arlettae.</title>
        <authorList>
            <person name="Andreis S.N."/>
            <person name="Perreten V."/>
            <person name="Schwendener S."/>
        </authorList>
    </citation>
    <scope>NUCLEOTIDE SEQUENCE</scope>
    <source>
        <strain evidence="2">SAN1670</strain>
    </source>
</reference>
<dbReference type="EMBL" id="UGZE01000001">
    <property type="protein sequence ID" value="SUJ29773.1"/>
    <property type="molecule type" value="Genomic_DNA"/>
</dbReference>
<dbReference type="InterPro" id="IPR008585">
    <property type="entry name" value="Gamma_PGA_hydro"/>
</dbReference>
<reference evidence="4 5" key="2">
    <citation type="submission" date="2018-06" db="EMBL/GenBank/DDBJ databases">
        <authorList>
            <consortium name="Pathogen Informatics"/>
            <person name="Doyle S."/>
        </authorList>
    </citation>
    <scope>NUCLEOTIDE SEQUENCE [LARGE SCALE GENOMIC DNA]</scope>
    <source>
        <strain evidence="4 5">NCTC12413</strain>
    </source>
</reference>
<accession>A0A1W5QE41</accession>
<gene>
    <name evidence="4" type="ORF">NCTC12413_02597</name>
    <name evidence="3" type="ORF">SAR03_03430</name>
</gene>
<evidence type="ECO:0000256" key="1">
    <source>
        <dbReference type="SAM" id="Phobius"/>
    </source>
</evidence>
<dbReference type="EMBL" id="KY363215">
    <property type="protein sequence ID" value="APY23741.1"/>
    <property type="molecule type" value="Genomic_DNA"/>
</dbReference>
<keyword evidence="1" id="KW-0812">Transmembrane</keyword>
<dbReference type="Gene3D" id="3.40.630.100">
    <property type="entry name" value="Poly-gamma-glutamate hydrolase, zinc-binding motif"/>
    <property type="match status" value="1"/>
</dbReference>
<evidence type="ECO:0000313" key="4">
    <source>
        <dbReference type="EMBL" id="SUJ29773.1"/>
    </source>
</evidence>
<keyword evidence="6" id="KW-1185">Reference proteome</keyword>
<proteinExistence type="predicted"/>
<dbReference type="RefSeq" id="WP_021459353.1">
    <property type="nucleotide sequence ID" value="NZ_AP019698.1"/>
</dbReference>
<feature type="transmembrane region" description="Helical" evidence="1">
    <location>
        <begin position="12"/>
        <end position="31"/>
    </location>
</feature>
<keyword evidence="1" id="KW-1133">Transmembrane helix</keyword>
<dbReference type="GeneID" id="97288890"/>
<organism evidence="2">
    <name type="scientific">Staphylococcus arlettae</name>
    <dbReference type="NCBI Taxonomy" id="29378"/>
    <lineage>
        <taxon>Bacteria</taxon>
        <taxon>Bacillati</taxon>
        <taxon>Bacillota</taxon>
        <taxon>Bacilli</taxon>
        <taxon>Bacillales</taxon>
        <taxon>Staphylococcaceae</taxon>
        <taxon>Staphylococcus</taxon>
    </lineage>
</organism>
<dbReference type="AlphaFoldDB" id="A0A1W5QE41"/>
<reference evidence="3 6" key="3">
    <citation type="submission" date="2019-07" db="EMBL/GenBank/DDBJ databases">
        <title>Whole genome shotgun sequence of Staphylococcus arlettae NBRC 109765.</title>
        <authorList>
            <person name="Hosoyama A."/>
            <person name="Uohara A."/>
            <person name="Ohji S."/>
            <person name="Ichikawa N."/>
        </authorList>
    </citation>
    <scope>NUCLEOTIDE SEQUENCE [LARGE SCALE GENOMIC DNA]</scope>
    <source>
        <strain evidence="3 6">NBRC 109765</strain>
    </source>
</reference>
<dbReference type="InterPro" id="IPR038128">
    <property type="entry name" value="Gamma_PGA_hydro_sf"/>
</dbReference>
<dbReference type="STRING" id="1212545.SARL_04441"/>
<dbReference type="Pfam" id="PF05908">
    <property type="entry name" value="Gamma_PGA_hydro"/>
    <property type="match status" value="1"/>
</dbReference>
<evidence type="ECO:0000313" key="3">
    <source>
        <dbReference type="EMBL" id="GEP99305.1"/>
    </source>
</evidence>
<name>A0A1W5QE41_9STAP</name>
<dbReference type="OrthoDB" id="7721587at2"/>
<evidence type="ECO:0000313" key="6">
    <source>
        <dbReference type="Proteomes" id="UP000321598"/>
    </source>
</evidence>
<keyword evidence="1" id="KW-0472">Membrane</keyword>
<dbReference type="Proteomes" id="UP000254956">
    <property type="component" value="Unassembled WGS sequence"/>
</dbReference>
<dbReference type="Proteomes" id="UP000321598">
    <property type="component" value="Unassembled WGS sequence"/>
</dbReference>
<evidence type="ECO:0000313" key="2">
    <source>
        <dbReference type="EMBL" id="APY23741.1"/>
    </source>
</evidence>
<dbReference type="EMBL" id="BKAV01000002">
    <property type="protein sequence ID" value="GEP99305.1"/>
    <property type="molecule type" value="Genomic_DNA"/>
</dbReference>
<protein>
    <submittedName>
        <fullName evidence="4">Phage-related replication protein</fullName>
    </submittedName>
</protein>
<evidence type="ECO:0000313" key="5">
    <source>
        <dbReference type="Proteomes" id="UP000254956"/>
    </source>
</evidence>
<sequence length="250" mass="28141">MKHFKKLYGKLYYVILFIIIVVFLSGLYWFYITKQQNTNNNDIYDNFAALKADTKEGKDWQINVKDTDDNILITAIHGGSIEPGTSELAKLIAKKGSFGLYSFEGLLPSNNRSLHITSTNFDEPKLLDIIEKSEEAISIHGVDESKEIVYVGGKDTKMAKAIKQELEDKGFNATHSPEMINGNSGDNIINKNESKSGVQLEISKGLRESFFEDDDTDLESRENTNNYRQDMYDFAEAVSQGIKAGEQAKK</sequence>